<dbReference type="EMBL" id="QKYU01000009">
    <property type="protein sequence ID" value="PZW46639.1"/>
    <property type="molecule type" value="Genomic_DNA"/>
</dbReference>
<evidence type="ECO:0000256" key="1">
    <source>
        <dbReference type="ARBA" id="ARBA00004651"/>
    </source>
</evidence>
<feature type="transmembrane region" description="Helical" evidence="7">
    <location>
        <begin position="233"/>
        <end position="258"/>
    </location>
</feature>
<keyword evidence="6 7" id="KW-0472">Membrane</keyword>
<comment type="caution">
    <text evidence="9">The sequence shown here is derived from an EMBL/GenBank/DDBJ whole genome shotgun (WGS) entry which is preliminary data.</text>
</comment>
<dbReference type="CDD" id="cd06261">
    <property type="entry name" value="TM_PBP2"/>
    <property type="match status" value="1"/>
</dbReference>
<keyword evidence="10" id="KW-1185">Reference proteome</keyword>
<organism evidence="9 10">
    <name type="scientific">Humitalea rosea</name>
    <dbReference type="NCBI Taxonomy" id="990373"/>
    <lineage>
        <taxon>Bacteria</taxon>
        <taxon>Pseudomonadati</taxon>
        <taxon>Pseudomonadota</taxon>
        <taxon>Alphaproteobacteria</taxon>
        <taxon>Acetobacterales</taxon>
        <taxon>Roseomonadaceae</taxon>
        <taxon>Humitalea</taxon>
    </lineage>
</organism>
<dbReference type="Pfam" id="PF00528">
    <property type="entry name" value="BPD_transp_1"/>
    <property type="match status" value="1"/>
</dbReference>
<feature type="transmembrane region" description="Helical" evidence="7">
    <location>
        <begin position="130"/>
        <end position="151"/>
    </location>
</feature>
<gene>
    <name evidence="9" type="ORF">C8P66_109136</name>
</gene>
<dbReference type="RefSeq" id="WP_111398033.1">
    <property type="nucleotide sequence ID" value="NZ_QKYU01000009.1"/>
</dbReference>
<feature type="transmembrane region" description="Helical" evidence="7">
    <location>
        <begin position="104"/>
        <end position="124"/>
    </location>
</feature>
<comment type="similarity">
    <text evidence="7">Belongs to the binding-protein-dependent transport system permease family.</text>
</comment>
<accession>A0A2W7KG31</accession>
<keyword evidence="4 7" id="KW-0812">Transmembrane</keyword>
<feature type="transmembrane region" description="Helical" evidence="7">
    <location>
        <begin position="197"/>
        <end position="221"/>
    </location>
</feature>
<evidence type="ECO:0000256" key="3">
    <source>
        <dbReference type="ARBA" id="ARBA00022475"/>
    </source>
</evidence>
<feature type="transmembrane region" description="Helical" evidence="7">
    <location>
        <begin position="68"/>
        <end position="92"/>
    </location>
</feature>
<proteinExistence type="inferred from homology"/>
<evidence type="ECO:0000256" key="7">
    <source>
        <dbReference type="RuleBase" id="RU363032"/>
    </source>
</evidence>
<dbReference type="PROSITE" id="PS50928">
    <property type="entry name" value="ABC_TM1"/>
    <property type="match status" value="1"/>
</dbReference>
<evidence type="ECO:0000256" key="4">
    <source>
        <dbReference type="ARBA" id="ARBA00022692"/>
    </source>
</evidence>
<feature type="transmembrane region" description="Helical" evidence="7">
    <location>
        <begin position="14"/>
        <end position="33"/>
    </location>
</feature>
<evidence type="ECO:0000256" key="6">
    <source>
        <dbReference type="ARBA" id="ARBA00023136"/>
    </source>
</evidence>
<evidence type="ECO:0000256" key="5">
    <source>
        <dbReference type="ARBA" id="ARBA00022989"/>
    </source>
</evidence>
<dbReference type="OrthoDB" id="9792509at2"/>
<sequence length="271" mass="29506">MIGPGFLGLTRDGWLRLLAPVVIGFLALAAWEIAVRVQEVPTYILPGPILIAQTLVEDWSSLAVSLGITLQITFAALVAAAVLGLLIAILFAQSRIIEASLFPYAVILQVTPIIAIAPLIIIWVDDVRLVLLICAWIVAFFPILSNTTLGLNSADHNLLDLFRLYRANRWQVLWRLRLPSAMPYFLAGVRIAGGLSLIGAIVAEFVAGTGGRASGLAYRILEAGYQLKIPRMFAALVLVSLTGIAIFLVLSLISHLLLRSWHESAVKRDRP</sequence>
<evidence type="ECO:0000256" key="2">
    <source>
        <dbReference type="ARBA" id="ARBA00022448"/>
    </source>
</evidence>
<dbReference type="Gene3D" id="1.10.3720.10">
    <property type="entry name" value="MetI-like"/>
    <property type="match status" value="1"/>
</dbReference>
<keyword evidence="3" id="KW-1003">Cell membrane</keyword>
<protein>
    <submittedName>
        <fullName evidence="9">NitT/TauT family transport system permease protein</fullName>
    </submittedName>
</protein>
<keyword evidence="2 7" id="KW-0813">Transport</keyword>
<reference evidence="9 10" key="1">
    <citation type="submission" date="2018-06" db="EMBL/GenBank/DDBJ databases">
        <title>Genomic Encyclopedia of Archaeal and Bacterial Type Strains, Phase II (KMG-II): from individual species to whole genera.</title>
        <authorList>
            <person name="Goeker M."/>
        </authorList>
    </citation>
    <scope>NUCLEOTIDE SEQUENCE [LARGE SCALE GENOMIC DNA]</scope>
    <source>
        <strain evidence="9 10">DSM 24525</strain>
    </source>
</reference>
<dbReference type="SUPFAM" id="SSF161098">
    <property type="entry name" value="MetI-like"/>
    <property type="match status" value="1"/>
</dbReference>
<dbReference type="InterPro" id="IPR000515">
    <property type="entry name" value="MetI-like"/>
</dbReference>
<dbReference type="GO" id="GO:0055085">
    <property type="term" value="P:transmembrane transport"/>
    <property type="evidence" value="ECO:0007669"/>
    <property type="project" value="InterPro"/>
</dbReference>
<evidence type="ECO:0000313" key="10">
    <source>
        <dbReference type="Proteomes" id="UP000249688"/>
    </source>
</evidence>
<dbReference type="PANTHER" id="PTHR30151">
    <property type="entry name" value="ALKANE SULFONATE ABC TRANSPORTER-RELATED, MEMBRANE SUBUNIT"/>
    <property type="match status" value="1"/>
</dbReference>
<dbReference type="AlphaFoldDB" id="A0A2W7KG31"/>
<comment type="subcellular location">
    <subcellularLocation>
        <location evidence="1 7">Cell membrane</location>
        <topology evidence="1 7">Multi-pass membrane protein</topology>
    </subcellularLocation>
</comment>
<dbReference type="Proteomes" id="UP000249688">
    <property type="component" value="Unassembled WGS sequence"/>
</dbReference>
<feature type="domain" description="ABC transmembrane type-1" evidence="8">
    <location>
        <begin position="66"/>
        <end position="254"/>
    </location>
</feature>
<name>A0A2W7KG31_9PROT</name>
<evidence type="ECO:0000313" key="9">
    <source>
        <dbReference type="EMBL" id="PZW46639.1"/>
    </source>
</evidence>
<dbReference type="PANTHER" id="PTHR30151:SF41">
    <property type="entry name" value="ABC TRANSPORTER PERMEASE PROTEIN"/>
    <property type="match status" value="1"/>
</dbReference>
<dbReference type="InterPro" id="IPR035906">
    <property type="entry name" value="MetI-like_sf"/>
</dbReference>
<evidence type="ECO:0000259" key="8">
    <source>
        <dbReference type="PROSITE" id="PS50928"/>
    </source>
</evidence>
<keyword evidence="5 7" id="KW-1133">Transmembrane helix</keyword>
<dbReference type="GO" id="GO:0005886">
    <property type="term" value="C:plasma membrane"/>
    <property type="evidence" value="ECO:0007669"/>
    <property type="project" value="UniProtKB-SubCell"/>
</dbReference>